<evidence type="ECO:0000313" key="2">
    <source>
        <dbReference type="Proteomes" id="UP000620382"/>
    </source>
</evidence>
<proteinExistence type="predicted"/>
<protein>
    <submittedName>
        <fullName evidence="1">Uncharacterized protein</fullName>
    </submittedName>
</protein>
<organism evidence="1 2">
    <name type="scientific">Pseudomonas haemolytica</name>
    <dbReference type="NCBI Taxonomy" id="2600065"/>
    <lineage>
        <taxon>Bacteria</taxon>
        <taxon>Pseudomonadati</taxon>
        <taxon>Pseudomonadota</taxon>
        <taxon>Gammaproteobacteria</taxon>
        <taxon>Pseudomonadales</taxon>
        <taxon>Pseudomonadaceae</taxon>
        <taxon>Pseudomonas</taxon>
    </lineage>
</organism>
<reference evidence="1 2" key="1">
    <citation type="submission" date="2021-01" db="EMBL/GenBank/DDBJ databases">
        <title>Antibiotic resistance and phylogeny of Pseudomonas spp. isolated over three decades from chicken meat in the Norwegian food chain.</title>
        <authorList>
            <person name="Moen B."/>
        </authorList>
    </citation>
    <scope>NUCLEOTIDE SEQUENCE [LARGE SCALE GENOMIC DNA]</scope>
    <source>
        <strain evidence="1 2">MF6766</strain>
    </source>
</reference>
<dbReference type="RefSeq" id="WP_200657656.1">
    <property type="nucleotide sequence ID" value="NZ_JAENSR010000009.1"/>
</dbReference>
<evidence type="ECO:0000313" key="1">
    <source>
        <dbReference type="EMBL" id="MBK3462619.1"/>
    </source>
</evidence>
<comment type="caution">
    <text evidence="1">The sequence shown here is derived from an EMBL/GenBank/DDBJ whole genome shotgun (WGS) entry which is preliminary data.</text>
</comment>
<dbReference type="EMBL" id="JAENSR010000009">
    <property type="protein sequence ID" value="MBK3462619.1"/>
    <property type="molecule type" value="Genomic_DNA"/>
</dbReference>
<accession>A0ABS1H157</accession>
<name>A0ABS1H157_9PSED</name>
<sequence length="291" mass="32942">MKNDNPNYEFVNNIDEMNYRIQATSQRDGWSRLYLVEDGTRVSSVDFRSNNESIKIVRERLASTGEKPIAANSYLFFATEALMIKAIAHTLANDKPEGVLAHHIKAKFDSATNHLLDKELQVYGKSVHEFTSNLTGVKYPAAVHEKNLLIKQIEAMGYQLDVKNSSGSLLRIYVVDANNSRIGYANTTSSEGGLHRTSDDIVARIEGRERLGDNKIDRSFLDSMKEARAIALVDVYQKNSMTKPEMLNIAKQFDERSKSLLEQRLSVVGIDKEKFLNDLKEVKTVKHKNKM</sequence>
<gene>
    <name evidence="1" type="ORF">JJD71_26490</name>
</gene>
<dbReference type="Proteomes" id="UP000620382">
    <property type="component" value="Unassembled WGS sequence"/>
</dbReference>
<keyword evidence="2" id="KW-1185">Reference proteome</keyword>